<evidence type="ECO:0000313" key="2">
    <source>
        <dbReference type="EMBL" id="KMW69566.1"/>
    </source>
</evidence>
<evidence type="ECO:0000256" key="1">
    <source>
        <dbReference type="SAM" id="MobiDB-lite"/>
    </source>
</evidence>
<gene>
    <name evidence="2" type="ORF">BDDG_13706</name>
</gene>
<reference evidence="2" key="1">
    <citation type="submission" date="2010-03" db="EMBL/GenBank/DDBJ databases">
        <title>Annotation of Blastomyces dermatitidis strain ATCC 18188.</title>
        <authorList>
            <consortium name="The Broad Institute Genome Sequencing Platform"/>
            <consortium name="Broad Institute Genome Sequencing Center for Infectious Disease."/>
            <person name="Cuomo C."/>
            <person name="Klein B."/>
            <person name="Sullivan T."/>
            <person name="Heitman J."/>
            <person name="Young S."/>
            <person name="Zeng Q."/>
            <person name="Gargeya S."/>
            <person name="Alvarado L."/>
            <person name="Berlin A.M."/>
            <person name="Chapman S.B."/>
            <person name="Chen Z."/>
            <person name="Freedman E."/>
            <person name="Gellesch M."/>
            <person name="Goldberg J."/>
            <person name="Griggs A."/>
            <person name="Gujja S."/>
            <person name="Heilman E."/>
            <person name="Heiman D."/>
            <person name="Howarth C."/>
            <person name="Mehta T."/>
            <person name="Neiman D."/>
            <person name="Pearson M."/>
            <person name="Roberts A."/>
            <person name="Saif S."/>
            <person name="Shea T."/>
            <person name="Shenoy N."/>
            <person name="Sisk P."/>
            <person name="Stolte C."/>
            <person name="Sykes S."/>
            <person name="White J."/>
            <person name="Yandava C."/>
            <person name="Haas B."/>
            <person name="Nusbaum C."/>
            <person name="Birren B."/>
        </authorList>
    </citation>
    <scope>NUCLEOTIDE SEQUENCE</scope>
    <source>
        <strain evidence="2">ATCC 18188</strain>
    </source>
</reference>
<organism evidence="2">
    <name type="scientific">Ajellomyces dermatitidis (strain ATCC 18188 / CBS 674.68)</name>
    <name type="common">Blastomyces dermatitidis</name>
    <dbReference type="NCBI Taxonomy" id="653446"/>
    <lineage>
        <taxon>Eukaryota</taxon>
        <taxon>Fungi</taxon>
        <taxon>Dikarya</taxon>
        <taxon>Ascomycota</taxon>
        <taxon>Pezizomycotina</taxon>
        <taxon>Eurotiomycetes</taxon>
        <taxon>Eurotiomycetidae</taxon>
        <taxon>Onygenales</taxon>
        <taxon>Ajellomycetaceae</taxon>
        <taxon>Blastomyces</taxon>
    </lineage>
</organism>
<dbReference type="EMBL" id="GG750362">
    <property type="protein sequence ID" value="KMW69566.1"/>
    <property type="molecule type" value="Genomic_DNA"/>
</dbReference>
<dbReference type="AlphaFoldDB" id="A0A0J9EU34"/>
<feature type="region of interest" description="Disordered" evidence="1">
    <location>
        <begin position="60"/>
        <end position="79"/>
    </location>
</feature>
<name>A0A0J9EU34_AJEDA</name>
<sequence length="191" mass="21824">MSSKIHSVDVEKDAFSNAIPEIEVLKRRKKEEIEKQQVLEIQELEKKKTYAQAAESAVSKSAVSKPAQNSEKTEKNTAHVSIHRKVKKKFFSQLMTDIEVQKSVIASIKLSFFRNFIILTTMSEFKTQNVHSVSEIIKLVSINVKHAQKEMKFVNILCLSALIAKKNMHLAQKNVCLLLELKRTGEKMKLK</sequence>
<proteinExistence type="predicted"/>
<accession>A0A0J9EU34</accession>
<feature type="non-terminal residue" evidence="2">
    <location>
        <position position="191"/>
    </location>
</feature>
<dbReference type="Proteomes" id="UP000007802">
    <property type="component" value="Unassembled WGS sequence"/>
</dbReference>
<protein>
    <submittedName>
        <fullName evidence="2">Uncharacterized protein</fullName>
    </submittedName>
</protein>